<comment type="similarity">
    <text evidence="1">Belongs to the cytochrome P450 family.</text>
</comment>
<sequence>MARLGNTAQRPAPVELAPMTAAQHGTATASFDHHSAECNAAPTAYYRAYRETCPVGRTDTHGGFVYTTRYADVVRVARDDDTFSSARATAGGEGTAIVIPRGPGLEQYPIELDPPAATRYRDLINPLLTQDAVAELAPMVARHTTRVVDAFIEAGSVDFVRDLTNPLPAAVTLDWLGFPEADWARLAGPIHDIFAALPGSERARRGAEGLAYLDQRIRELVAERRAAPAADAVSYLAAQRRPDGELFSVDELVSVIGLLIAGGVDTTTSLTGSTLVHLSRHPEQRQRLIDSPDLLTNATEEFLRVFAPSQSMARTARTDTEVGGCPVSAGERVLIPWVAANHDPAVFAEPERVDLDRDAARHLSFGIGSHRCAGAHLARLMFREMITQILTRLPDYRVVEEGLVGYPTHGNQTGWDAIPAVFTPGPRATGTRTAALGRAVELDLVVETVTAAAEGVIDVRLRAATGDPLPSWAPGAHLEVRLPSGRVRQYSLCGDPEQADRYRIGVLRETAGRGGSAELHAVAATGAALTVRGPRNHFPLVDAPDYLFLAGGIGVTPILAMVRAAARRQLPYRVVYGGRSAVSMAFAEELRAVAGDRATLLPQDEAGLPDLDGLIGGTGADTAIYCCGPGAMIDAVQRACDRTGRAGQLHVERFTAGDDLEVAFDPATNTAFEVHLARTGVTLSVPPEKRLIEVLRAAVPGLTYDCEKGYCGACETRVLAGTPEHRDSLLTEEERQAGRSMMICVGRCTSDRLVLDL</sequence>
<proteinExistence type="inferred from homology"/>
<dbReference type="SUPFAM" id="SSF48264">
    <property type="entry name" value="Cytochrome P450"/>
    <property type="match status" value="1"/>
</dbReference>
<dbReference type="Gene3D" id="3.10.20.30">
    <property type="match status" value="1"/>
</dbReference>
<evidence type="ECO:0000313" key="4">
    <source>
        <dbReference type="EMBL" id="PZF99611.1"/>
    </source>
</evidence>
<dbReference type="PANTHER" id="PTHR46696:SF6">
    <property type="entry name" value="P450, PUTATIVE (EUROFUNG)-RELATED"/>
    <property type="match status" value="1"/>
</dbReference>
<dbReference type="GO" id="GO:0020037">
    <property type="term" value="F:heme binding"/>
    <property type="evidence" value="ECO:0007669"/>
    <property type="project" value="InterPro"/>
</dbReference>
<accession>A0A2W2CJG9</accession>
<dbReference type="InterPro" id="IPR017938">
    <property type="entry name" value="Riboflavin_synthase-like_b-brl"/>
</dbReference>
<dbReference type="InterPro" id="IPR001041">
    <property type="entry name" value="2Fe-2S_ferredoxin-type"/>
</dbReference>
<dbReference type="PANTHER" id="PTHR46696">
    <property type="entry name" value="P450, PUTATIVE (EUROFUNG)-RELATED"/>
    <property type="match status" value="1"/>
</dbReference>
<dbReference type="Pfam" id="PF00175">
    <property type="entry name" value="NAD_binding_1"/>
    <property type="match status" value="1"/>
</dbReference>
<reference evidence="4 5" key="1">
    <citation type="submission" date="2018-01" db="EMBL/GenBank/DDBJ databases">
        <title>Draft genome sequence of Jishengella endophytica.</title>
        <authorList>
            <person name="Sahin N."/>
            <person name="Ay H."/>
            <person name="Saygin H."/>
        </authorList>
    </citation>
    <scope>NUCLEOTIDE SEQUENCE [LARGE SCALE GENOMIC DNA]</scope>
    <source>
        <strain evidence="4 5">DSM 45430</strain>
    </source>
</reference>
<dbReference type="InterPro" id="IPR036010">
    <property type="entry name" value="2Fe-2S_ferredoxin-like_sf"/>
</dbReference>
<dbReference type="InterPro" id="IPR036396">
    <property type="entry name" value="Cyt_P450_sf"/>
</dbReference>
<dbReference type="InterPro" id="IPR001433">
    <property type="entry name" value="OxRdtase_FAD/NAD-bd"/>
</dbReference>
<dbReference type="InterPro" id="IPR017972">
    <property type="entry name" value="Cyt_P450_CS"/>
</dbReference>
<dbReference type="EMBL" id="POTX01000021">
    <property type="protein sequence ID" value="PZF99611.1"/>
    <property type="molecule type" value="Genomic_DNA"/>
</dbReference>
<evidence type="ECO:0008006" key="6">
    <source>
        <dbReference type="Google" id="ProtNLM"/>
    </source>
</evidence>
<dbReference type="AlphaFoldDB" id="A0A2W2CJG9"/>
<dbReference type="GO" id="GO:0004497">
    <property type="term" value="F:monooxygenase activity"/>
    <property type="evidence" value="ECO:0007669"/>
    <property type="project" value="InterPro"/>
</dbReference>
<dbReference type="Pfam" id="PF00111">
    <property type="entry name" value="Fer2"/>
    <property type="match status" value="1"/>
</dbReference>
<dbReference type="InterPro" id="IPR012675">
    <property type="entry name" value="Beta-grasp_dom_sf"/>
</dbReference>
<dbReference type="Gene3D" id="1.10.630.10">
    <property type="entry name" value="Cytochrome P450"/>
    <property type="match status" value="1"/>
</dbReference>
<dbReference type="Gene3D" id="2.40.30.10">
    <property type="entry name" value="Translation factors"/>
    <property type="match status" value="1"/>
</dbReference>
<feature type="domain" description="2Fe-2S ferredoxin-type" evidence="2">
    <location>
        <begin position="672"/>
        <end position="757"/>
    </location>
</feature>
<dbReference type="SUPFAM" id="SSF54292">
    <property type="entry name" value="2Fe-2S ferredoxin-like"/>
    <property type="match status" value="1"/>
</dbReference>
<dbReference type="CDD" id="cd06185">
    <property type="entry name" value="PDR_like"/>
    <property type="match status" value="1"/>
</dbReference>
<organism evidence="4 5">
    <name type="scientific">Micromonospora endophytica</name>
    <dbReference type="NCBI Taxonomy" id="515350"/>
    <lineage>
        <taxon>Bacteria</taxon>
        <taxon>Bacillati</taxon>
        <taxon>Actinomycetota</taxon>
        <taxon>Actinomycetes</taxon>
        <taxon>Micromonosporales</taxon>
        <taxon>Micromonosporaceae</taxon>
        <taxon>Micromonospora</taxon>
    </lineage>
</organism>
<dbReference type="InterPro" id="IPR039261">
    <property type="entry name" value="FNR_nucleotide-bd"/>
</dbReference>
<dbReference type="InterPro" id="IPR002397">
    <property type="entry name" value="Cyt_P450_B"/>
</dbReference>
<evidence type="ECO:0000256" key="1">
    <source>
        <dbReference type="ARBA" id="ARBA00010617"/>
    </source>
</evidence>
<dbReference type="PROSITE" id="PS00197">
    <property type="entry name" value="2FE2S_FER_1"/>
    <property type="match status" value="1"/>
</dbReference>
<dbReference type="PROSITE" id="PS00086">
    <property type="entry name" value="CYTOCHROME_P450"/>
    <property type="match status" value="1"/>
</dbReference>
<dbReference type="PROSITE" id="PS51085">
    <property type="entry name" value="2FE2S_FER_2"/>
    <property type="match status" value="1"/>
</dbReference>
<evidence type="ECO:0000259" key="2">
    <source>
        <dbReference type="PROSITE" id="PS51085"/>
    </source>
</evidence>
<dbReference type="Gene3D" id="3.40.50.80">
    <property type="entry name" value="Nucleotide-binding domain of ferredoxin-NADP reductase (FNR) module"/>
    <property type="match status" value="1"/>
</dbReference>
<protein>
    <recommendedName>
        <fullName evidence="6">Cytochrome P450</fullName>
    </recommendedName>
</protein>
<keyword evidence="5" id="KW-1185">Reference proteome</keyword>
<dbReference type="PRINTS" id="PR00359">
    <property type="entry name" value="BP450"/>
</dbReference>
<dbReference type="InterPro" id="IPR001128">
    <property type="entry name" value="Cyt_P450"/>
</dbReference>
<dbReference type="GO" id="GO:0016705">
    <property type="term" value="F:oxidoreductase activity, acting on paired donors, with incorporation or reduction of molecular oxygen"/>
    <property type="evidence" value="ECO:0007669"/>
    <property type="project" value="InterPro"/>
</dbReference>
<dbReference type="GO" id="GO:0051537">
    <property type="term" value="F:2 iron, 2 sulfur cluster binding"/>
    <property type="evidence" value="ECO:0007669"/>
    <property type="project" value="InterPro"/>
</dbReference>
<comment type="caution">
    <text evidence="4">The sequence shown here is derived from an EMBL/GenBank/DDBJ whole genome shotgun (WGS) entry which is preliminary data.</text>
</comment>
<evidence type="ECO:0000259" key="3">
    <source>
        <dbReference type="PROSITE" id="PS51384"/>
    </source>
</evidence>
<dbReference type="InterPro" id="IPR006058">
    <property type="entry name" value="2Fe2S_fd_BS"/>
</dbReference>
<dbReference type="CDD" id="cd00207">
    <property type="entry name" value="fer2"/>
    <property type="match status" value="1"/>
</dbReference>
<name>A0A2W2CJG9_9ACTN</name>
<dbReference type="Pfam" id="PF00067">
    <property type="entry name" value="p450"/>
    <property type="match status" value="1"/>
</dbReference>
<gene>
    <name evidence="4" type="ORF">C1I93_05385</name>
</gene>
<dbReference type="GO" id="GO:0005506">
    <property type="term" value="F:iron ion binding"/>
    <property type="evidence" value="ECO:0007669"/>
    <property type="project" value="InterPro"/>
</dbReference>
<dbReference type="Proteomes" id="UP000248627">
    <property type="component" value="Unassembled WGS sequence"/>
</dbReference>
<dbReference type="SUPFAM" id="SSF63380">
    <property type="entry name" value="Riboflavin synthase domain-like"/>
    <property type="match status" value="1"/>
</dbReference>
<evidence type="ECO:0000313" key="5">
    <source>
        <dbReference type="Proteomes" id="UP000248627"/>
    </source>
</evidence>
<dbReference type="InterPro" id="IPR017927">
    <property type="entry name" value="FAD-bd_FR_type"/>
</dbReference>
<dbReference type="SUPFAM" id="SSF52343">
    <property type="entry name" value="Ferredoxin reductase-like, C-terminal NADP-linked domain"/>
    <property type="match status" value="1"/>
</dbReference>
<dbReference type="PROSITE" id="PS51384">
    <property type="entry name" value="FAD_FR"/>
    <property type="match status" value="1"/>
</dbReference>
<feature type="domain" description="FAD-binding FR-type" evidence="3">
    <location>
        <begin position="429"/>
        <end position="541"/>
    </location>
</feature>